<dbReference type="InterPro" id="IPR013762">
    <property type="entry name" value="Integrase-like_cat_sf"/>
</dbReference>
<dbReference type="InterPro" id="IPR050090">
    <property type="entry name" value="Tyrosine_recombinase_XerCD"/>
</dbReference>
<comment type="similarity">
    <text evidence="1">Belongs to the 'phage' integrase family.</text>
</comment>
<keyword evidence="3 5" id="KW-0238">DNA-binding</keyword>
<dbReference type="InterPro" id="IPR025269">
    <property type="entry name" value="SAM-like_dom"/>
</dbReference>
<dbReference type="Pfam" id="PF00589">
    <property type="entry name" value="Phage_integrase"/>
    <property type="match status" value="1"/>
</dbReference>
<evidence type="ECO:0000256" key="4">
    <source>
        <dbReference type="ARBA" id="ARBA00023172"/>
    </source>
</evidence>
<dbReference type="AlphaFoldDB" id="A0A069D175"/>
<evidence type="ECO:0000259" key="6">
    <source>
        <dbReference type="PROSITE" id="PS51898"/>
    </source>
</evidence>
<dbReference type="Gene3D" id="1.10.150.130">
    <property type="match status" value="1"/>
</dbReference>
<feature type="domain" description="Core-binding (CB)" evidence="7">
    <location>
        <begin position="14"/>
        <end position="97"/>
    </location>
</feature>
<accession>A0A069D175</accession>
<gene>
    <name evidence="8" type="ORF">JCM15093_1328</name>
</gene>
<dbReference type="GO" id="GO:0015074">
    <property type="term" value="P:DNA integration"/>
    <property type="evidence" value="ECO:0007669"/>
    <property type="project" value="UniProtKB-KW"/>
</dbReference>
<evidence type="ECO:0000256" key="5">
    <source>
        <dbReference type="PROSITE-ProRule" id="PRU01248"/>
    </source>
</evidence>
<keyword evidence="4" id="KW-0233">DNA recombination</keyword>
<evidence type="ECO:0000256" key="2">
    <source>
        <dbReference type="ARBA" id="ARBA00022908"/>
    </source>
</evidence>
<dbReference type="eggNOG" id="COG4974">
    <property type="taxonomic scope" value="Bacteria"/>
</dbReference>
<reference evidence="8 9" key="1">
    <citation type="journal article" date="2015" name="Microbes Environ.">
        <title>Distribution and evolution of nitrogen fixation genes in the phylum bacteroidetes.</title>
        <authorList>
            <person name="Inoue J."/>
            <person name="Oshima K."/>
            <person name="Suda W."/>
            <person name="Sakamoto M."/>
            <person name="Iino T."/>
            <person name="Noda S."/>
            <person name="Hongoh Y."/>
            <person name="Hattori M."/>
            <person name="Ohkuma M."/>
        </authorList>
    </citation>
    <scope>NUCLEOTIDE SEQUENCE [LARGE SCALE GENOMIC DNA]</scope>
    <source>
        <strain evidence="8 9">JCM 15093</strain>
    </source>
</reference>
<evidence type="ECO:0000259" key="7">
    <source>
        <dbReference type="PROSITE" id="PS51900"/>
    </source>
</evidence>
<dbReference type="PANTHER" id="PTHR30349:SF64">
    <property type="entry name" value="PROPHAGE INTEGRASE INTD-RELATED"/>
    <property type="match status" value="1"/>
</dbReference>
<keyword evidence="2" id="KW-0229">DNA integration</keyword>
<organism evidence="8 9">
    <name type="scientific">Bacteroides graminisolvens DSM 19988 = JCM 15093</name>
    <dbReference type="NCBI Taxonomy" id="1121097"/>
    <lineage>
        <taxon>Bacteria</taxon>
        <taxon>Pseudomonadati</taxon>
        <taxon>Bacteroidota</taxon>
        <taxon>Bacteroidia</taxon>
        <taxon>Bacteroidales</taxon>
        <taxon>Bacteroidaceae</taxon>
        <taxon>Bacteroides</taxon>
    </lineage>
</organism>
<evidence type="ECO:0000313" key="9">
    <source>
        <dbReference type="Proteomes" id="UP000027601"/>
    </source>
</evidence>
<dbReference type="InterPro" id="IPR010998">
    <property type="entry name" value="Integrase_recombinase_N"/>
</dbReference>
<proteinExistence type="inferred from homology"/>
<dbReference type="InterPro" id="IPR044068">
    <property type="entry name" value="CB"/>
</dbReference>
<evidence type="ECO:0000256" key="3">
    <source>
        <dbReference type="ARBA" id="ARBA00023125"/>
    </source>
</evidence>
<evidence type="ECO:0000256" key="1">
    <source>
        <dbReference type="ARBA" id="ARBA00008857"/>
    </source>
</evidence>
<name>A0A069D175_9BACE</name>
<feature type="domain" description="Tyr recombinase" evidence="6">
    <location>
        <begin position="119"/>
        <end position="304"/>
    </location>
</feature>
<dbReference type="GO" id="GO:0006310">
    <property type="term" value="P:DNA recombination"/>
    <property type="evidence" value="ECO:0007669"/>
    <property type="project" value="UniProtKB-KW"/>
</dbReference>
<dbReference type="Proteomes" id="UP000027601">
    <property type="component" value="Unassembled WGS sequence"/>
</dbReference>
<evidence type="ECO:0000313" key="8">
    <source>
        <dbReference type="EMBL" id="GAK36182.1"/>
    </source>
</evidence>
<protein>
    <submittedName>
        <fullName evidence="8">Tyrosine type site-specific recombinase, Mpi regulator</fullName>
    </submittedName>
</protein>
<dbReference type="InterPro" id="IPR011010">
    <property type="entry name" value="DNA_brk_join_enz"/>
</dbReference>
<dbReference type="InterPro" id="IPR002104">
    <property type="entry name" value="Integrase_catalytic"/>
</dbReference>
<sequence>MLNLPIQTNIDKMNTITDFVSMLIEELKQSGRYGTARSYSSSIKRLNTFIGHNKLTFRELTPELLKRYELFLYQEGCKRNTVSLYMRMLRSISNQATRRGKASPQLGLFDDVFTGTDSSEKRATTPLIIGRLQDLDLDNASSLAFARDMFLLSFFLRGIPFVDLTYLRKSDVKMGVLRYRRSKTKRLLTVAIEPCAQVIIRKYEQYTQNSPYLLPIINPALPDKYKQYQSALRLYNKRLTHLSTLLGLKIRLTSYVARHSWATAAYREGIPVSVISESLGHASEKVTYTYLASFENRTLRNANKKVIALLKINLNKDFIKKKPQKNKSVLNAFR</sequence>
<dbReference type="PROSITE" id="PS51900">
    <property type="entry name" value="CB"/>
    <property type="match status" value="1"/>
</dbReference>
<keyword evidence="9" id="KW-1185">Reference proteome</keyword>
<dbReference type="EMBL" id="BAJS01000005">
    <property type="protein sequence ID" value="GAK36182.1"/>
    <property type="molecule type" value="Genomic_DNA"/>
</dbReference>
<dbReference type="Gene3D" id="1.10.443.10">
    <property type="entry name" value="Intergrase catalytic core"/>
    <property type="match status" value="1"/>
</dbReference>
<dbReference type="PROSITE" id="PS51898">
    <property type="entry name" value="TYR_RECOMBINASE"/>
    <property type="match status" value="1"/>
</dbReference>
<comment type="caution">
    <text evidence="8">The sequence shown here is derived from an EMBL/GenBank/DDBJ whole genome shotgun (WGS) entry which is preliminary data.</text>
</comment>
<dbReference type="GO" id="GO:0003677">
    <property type="term" value="F:DNA binding"/>
    <property type="evidence" value="ECO:0007669"/>
    <property type="project" value="UniProtKB-UniRule"/>
</dbReference>
<dbReference type="SUPFAM" id="SSF56349">
    <property type="entry name" value="DNA breaking-rejoining enzymes"/>
    <property type="match status" value="1"/>
</dbReference>
<dbReference type="Pfam" id="PF13102">
    <property type="entry name" value="Phage_int_SAM_5"/>
    <property type="match status" value="1"/>
</dbReference>
<dbReference type="STRING" id="1121097.GCA_000428125_01707"/>
<dbReference type="PANTHER" id="PTHR30349">
    <property type="entry name" value="PHAGE INTEGRASE-RELATED"/>
    <property type="match status" value="1"/>
</dbReference>